<evidence type="ECO:0000313" key="1">
    <source>
        <dbReference type="EMBL" id="CDW40126.1"/>
    </source>
</evidence>
<proteinExistence type="predicted"/>
<sequence length="51" mass="5341">EQSQVALHGPPNSSGSPVGKVIHQLGVVSSLILLSTLDRNSVSLLKCHSYS</sequence>
<accession>A0A0K2UQW1</accession>
<reference evidence="1" key="1">
    <citation type="submission" date="2014-05" db="EMBL/GenBank/DDBJ databases">
        <authorList>
            <person name="Chronopoulou M."/>
        </authorList>
    </citation>
    <scope>NUCLEOTIDE SEQUENCE</scope>
    <source>
        <tissue evidence="1">Whole organism</tissue>
    </source>
</reference>
<name>A0A0K2UQW1_LEPSM</name>
<organism evidence="1">
    <name type="scientific">Lepeophtheirus salmonis</name>
    <name type="common">Salmon louse</name>
    <name type="synonym">Caligus salmonis</name>
    <dbReference type="NCBI Taxonomy" id="72036"/>
    <lineage>
        <taxon>Eukaryota</taxon>
        <taxon>Metazoa</taxon>
        <taxon>Ecdysozoa</taxon>
        <taxon>Arthropoda</taxon>
        <taxon>Crustacea</taxon>
        <taxon>Multicrustacea</taxon>
        <taxon>Hexanauplia</taxon>
        <taxon>Copepoda</taxon>
        <taxon>Siphonostomatoida</taxon>
        <taxon>Caligidae</taxon>
        <taxon>Lepeophtheirus</taxon>
    </lineage>
</organism>
<dbReference type="EMBL" id="HACA01022765">
    <property type="protein sequence ID" value="CDW40126.1"/>
    <property type="molecule type" value="Transcribed_RNA"/>
</dbReference>
<protein>
    <submittedName>
        <fullName evidence="1">Uncharacterized protein</fullName>
    </submittedName>
</protein>
<dbReference type="AlphaFoldDB" id="A0A0K2UQW1"/>
<feature type="non-terminal residue" evidence="1">
    <location>
        <position position="1"/>
    </location>
</feature>